<dbReference type="KEGG" id="aue:C5O00_14010"/>
<evidence type="ECO:0000313" key="2">
    <source>
        <dbReference type="EMBL" id="AVI52210.1"/>
    </source>
</evidence>
<gene>
    <name evidence="2" type="ORF">C5O00_14010</name>
</gene>
<sequence length="160" mass="19020">MNELKIILEIISLSITIVGVPIAIFIFYKEKRKERKDREYLTFNALDDKYLDFLNLCLSNQDLGIYEMSNKKLSEEQQTRAIIIFEILVCLFERAYLMYKEHNKSFIGKQWSGWLAYIEDWMGYTSFRSAWKTILSSQFDGEFLEFMNKVYDDKATPNKA</sequence>
<name>A0A2S0I022_9FLAO</name>
<dbReference type="RefSeq" id="WP_105217449.1">
    <property type="nucleotide sequence ID" value="NZ_CP027062.1"/>
</dbReference>
<keyword evidence="1" id="KW-1133">Transmembrane helix</keyword>
<keyword evidence="3" id="KW-1185">Reference proteome</keyword>
<dbReference type="AlphaFoldDB" id="A0A2S0I022"/>
<dbReference type="OrthoDB" id="1551006at2"/>
<keyword evidence="1" id="KW-0472">Membrane</keyword>
<accession>A0A2S0I022</accession>
<dbReference type="EMBL" id="CP027062">
    <property type="protein sequence ID" value="AVI52210.1"/>
    <property type="molecule type" value="Genomic_DNA"/>
</dbReference>
<dbReference type="Proteomes" id="UP000238442">
    <property type="component" value="Chromosome"/>
</dbReference>
<proteinExistence type="predicted"/>
<evidence type="ECO:0000313" key="3">
    <source>
        <dbReference type="Proteomes" id="UP000238442"/>
    </source>
</evidence>
<reference evidence="2 3" key="1">
    <citation type="submission" date="2018-02" db="EMBL/GenBank/DDBJ databases">
        <title>Genomic analysis of the strain RR4-38 isolated from a seawater recirculating aquaculture system.</title>
        <authorList>
            <person name="Kim Y.-S."/>
            <person name="Jang Y.H."/>
            <person name="Kim K.-H."/>
        </authorList>
    </citation>
    <scope>NUCLEOTIDE SEQUENCE [LARGE SCALE GENOMIC DNA]</scope>
    <source>
        <strain evidence="2 3">RR4-38</strain>
    </source>
</reference>
<keyword evidence="1" id="KW-0812">Transmembrane</keyword>
<evidence type="ECO:0000256" key="1">
    <source>
        <dbReference type="SAM" id="Phobius"/>
    </source>
</evidence>
<protein>
    <submittedName>
        <fullName evidence="2">Uncharacterized protein</fullName>
    </submittedName>
</protein>
<organism evidence="2 3">
    <name type="scientific">Pukyongia salina</name>
    <dbReference type="NCBI Taxonomy" id="2094025"/>
    <lineage>
        <taxon>Bacteria</taxon>
        <taxon>Pseudomonadati</taxon>
        <taxon>Bacteroidota</taxon>
        <taxon>Flavobacteriia</taxon>
        <taxon>Flavobacteriales</taxon>
        <taxon>Flavobacteriaceae</taxon>
        <taxon>Pukyongia</taxon>
    </lineage>
</organism>
<feature type="transmembrane region" description="Helical" evidence="1">
    <location>
        <begin position="6"/>
        <end position="28"/>
    </location>
</feature>